<dbReference type="EMBL" id="CP129118">
    <property type="protein sequence ID" value="WOV89279.1"/>
    <property type="molecule type" value="Genomic_DNA"/>
</dbReference>
<keyword evidence="2" id="KW-1185">Reference proteome</keyword>
<dbReference type="RefSeq" id="WP_317971158.1">
    <property type="nucleotide sequence ID" value="NZ_CP129118.1"/>
</dbReference>
<reference evidence="1 2" key="1">
    <citation type="submission" date="2023-06" db="EMBL/GenBank/DDBJ databases">
        <title>Sporosarcina sp. nov., isolated from Korean tranditional fermented seafood 'Jeotgal'.</title>
        <authorList>
            <person name="Yang A.I."/>
            <person name="Shin N.-R."/>
        </authorList>
    </citation>
    <scope>NUCLEOTIDE SEQUENCE [LARGE SCALE GENOMIC DNA]</scope>
    <source>
        <strain evidence="1 2">T2O-4</strain>
    </source>
</reference>
<dbReference type="Gene3D" id="3.10.450.390">
    <property type="entry name" value="Protein of unknown function DUF3889"/>
    <property type="match status" value="1"/>
</dbReference>
<evidence type="ECO:0000313" key="1">
    <source>
        <dbReference type="EMBL" id="WOV89279.1"/>
    </source>
</evidence>
<dbReference type="Pfam" id="PF13028">
    <property type="entry name" value="DUF3889"/>
    <property type="match status" value="1"/>
</dbReference>
<protein>
    <submittedName>
        <fullName evidence="1">DUF3889 domain-containing protein</fullName>
    </submittedName>
</protein>
<dbReference type="InterPro" id="IPR024987">
    <property type="entry name" value="DUF3889"/>
</dbReference>
<sequence length="109" mass="12546">MKLFVAIGLLFANPLTTITPSTVAMDKEIPAYAKWSRLALKETTKKYPNAKIIDYLYMGTVPQDDKMIATFQLWLKENSKEFGVRVKVTYDTVSQQYVNVEFEEFARPV</sequence>
<dbReference type="Proteomes" id="UP001303902">
    <property type="component" value="Chromosome"/>
</dbReference>
<organism evidence="1 2">
    <name type="scientific">Sporosarcina oncorhynchi</name>
    <dbReference type="NCBI Taxonomy" id="3056444"/>
    <lineage>
        <taxon>Bacteria</taxon>
        <taxon>Bacillati</taxon>
        <taxon>Bacillota</taxon>
        <taxon>Bacilli</taxon>
        <taxon>Bacillales</taxon>
        <taxon>Caryophanaceae</taxon>
        <taxon>Sporosarcina</taxon>
    </lineage>
</organism>
<evidence type="ECO:0000313" key="2">
    <source>
        <dbReference type="Proteomes" id="UP001303902"/>
    </source>
</evidence>
<proteinExistence type="predicted"/>
<gene>
    <name evidence="1" type="ORF">QWT69_17030</name>
</gene>
<accession>A0ABZ0LAR2</accession>
<name>A0ABZ0LAR2_9BACL</name>